<reference evidence="1 2" key="1">
    <citation type="journal article" date="2021" name="Nat. Plants">
        <title>The Taxus genome provides insights into paclitaxel biosynthesis.</title>
        <authorList>
            <person name="Xiong X."/>
            <person name="Gou J."/>
            <person name="Liao Q."/>
            <person name="Li Y."/>
            <person name="Zhou Q."/>
            <person name="Bi G."/>
            <person name="Li C."/>
            <person name="Du R."/>
            <person name="Wang X."/>
            <person name="Sun T."/>
            <person name="Guo L."/>
            <person name="Liang H."/>
            <person name="Lu P."/>
            <person name="Wu Y."/>
            <person name="Zhang Z."/>
            <person name="Ro D.K."/>
            <person name="Shang Y."/>
            <person name="Huang S."/>
            <person name="Yan J."/>
        </authorList>
    </citation>
    <scope>NUCLEOTIDE SEQUENCE [LARGE SCALE GENOMIC DNA]</scope>
    <source>
        <strain evidence="1">Ta-2019</strain>
    </source>
</reference>
<name>A0AA38CFL7_TAXCH</name>
<dbReference type="Proteomes" id="UP000824469">
    <property type="component" value="Unassembled WGS sequence"/>
</dbReference>
<comment type="caution">
    <text evidence="1">The sequence shown here is derived from an EMBL/GenBank/DDBJ whole genome shotgun (WGS) entry which is preliminary data.</text>
</comment>
<feature type="non-terminal residue" evidence="1">
    <location>
        <position position="1"/>
    </location>
</feature>
<protein>
    <submittedName>
        <fullName evidence="1">Uncharacterized protein</fullName>
    </submittedName>
</protein>
<sequence>PSTSPRFMAFIPMYILWIKQPLCGYVWEAKILRQKDYASSVKRFSKENEILKSALEHRRSGNMFIITDGVPVIQSILPREDKVDEINKLFFHGEYLSIVVLHSSESAFQRILNESEWTLNARDIIRARIRAASELKAH</sequence>
<feature type="non-terminal residue" evidence="1">
    <location>
        <position position="138"/>
    </location>
</feature>
<dbReference type="AlphaFoldDB" id="A0AA38CFL7"/>
<evidence type="ECO:0000313" key="2">
    <source>
        <dbReference type="Proteomes" id="UP000824469"/>
    </source>
</evidence>
<gene>
    <name evidence="1" type="ORF">KI387_030003</name>
</gene>
<accession>A0AA38CFL7</accession>
<dbReference type="EMBL" id="JAHRHJ020000010">
    <property type="protein sequence ID" value="KAH9298321.1"/>
    <property type="molecule type" value="Genomic_DNA"/>
</dbReference>
<keyword evidence="2" id="KW-1185">Reference proteome</keyword>
<proteinExistence type="predicted"/>
<organism evidence="1 2">
    <name type="scientific">Taxus chinensis</name>
    <name type="common">Chinese yew</name>
    <name type="synonym">Taxus wallichiana var. chinensis</name>
    <dbReference type="NCBI Taxonomy" id="29808"/>
    <lineage>
        <taxon>Eukaryota</taxon>
        <taxon>Viridiplantae</taxon>
        <taxon>Streptophyta</taxon>
        <taxon>Embryophyta</taxon>
        <taxon>Tracheophyta</taxon>
        <taxon>Spermatophyta</taxon>
        <taxon>Pinopsida</taxon>
        <taxon>Pinidae</taxon>
        <taxon>Conifers II</taxon>
        <taxon>Cupressales</taxon>
        <taxon>Taxaceae</taxon>
        <taxon>Taxus</taxon>
    </lineage>
</organism>
<evidence type="ECO:0000313" key="1">
    <source>
        <dbReference type="EMBL" id="KAH9298321.1"/>
    </source>
</evidence>